<dbReference type="SUPFAM" id="SSF53474">
    <property type="entry name" value="alpha/beta-Hydrolases"/>
    <property type="match status" value="1"/>
</dbReference>
<sequence>MGNYLGCMGSGKKKKTTKKVSVNGGMRRTRGSLEDELMMEQQALAHMALHPHHHEHKGAQLLRFESSSNSLSSSLHRDHLPATLTTTAPPRRSYSGKPSSSSKVEYTRSSSTRPRHSSDLLLDPQQLLNCTREAFLAATLESKHFVLVHGGGLGAWCWYKSIALLEESGFVATAVDLAGSGIEPTEPNQIKSLAQYVKPLVEILENLSGTEKVILVGHNIGGACISFAMESFPHRIAKAIFVTASMVCNGQRAFDVFAKQEKSADDLMPKAQRFIYGNGTSTPPTAVELDKSLVRDLFFNVSPAKDVALATVSMRPIPFAPAMEKITLTAENYGCVRRFFVETTEDHALSPAAQCNMINQNPPEQVFTLKGSDHSPFFSKPQSLHKIFLEIAQLDAKE</sequence>
<accession>A0ABP0WNQ8</accession>
<feature type="region of interest" description="Disordered" evidence="1">
    <location>
        <begin position="1"/>
        <end position="33"/>
    </location>
</feature>
<reference evidence="3 4" key="1">
    <citation type="submission" date="2024-02" db="EMBL/GenBank/DDBJ databases">
        <authorList>
            <consortium name="ELIXIR-Norway"/>
            <consortium name="Elixir Norway"/>
        </authorList>
    </citation>
    <scope>NUCLEOTIDE SEQUENCE [LARGE SCALE GENOMIC DNA]</scope>
</reference>
<proteinExistence type="predicted"/>
<feature type="domain" description="AB hydrolase-1" evidence="2">
    <location>
        <begin position="145"/>
        <end position="382"/>
    </location>
</feature>
<dbReference type="EMBL" id="OZ020097">
    <property type="protein sequence ID" value="CAK9268506.1"/>
    <property type="molecule type" value="Genomic_DNA"/>
</dbReference>
<feature type="region of interest" description="Disordered" evidence="1">
    <location>
        <begin position="72"/>
        <end position="118"/>
    </location>
</feature>
<dbReference type="Pfam" id="PF12697">
    <property type="entry name" value="Abhydrolase_6"/>
    <property type="match status" value="1"/>
</dbReference>
<dbReference type="PANTHER" id="PTHR10992">
    <property type="entry name" value="METHYLESTERASE FAMILY MEMBER"/>
    <property type="match status" value="1"/>
</dbReference>
<dbReference type="Gene3D" id="3.40.50.1820">
    <property type="entry name" value="alpha/beta hydrolase"/>
    <property type="match status" value="1"/>
</dbReference>
<gene>
    <name evidence="3" type="ORF">CSSPJE1EN1_LOCUS13984</name>
</gene>
<dbReference type="InterPro" id="IPR000073">
    <property type="entry name" value="AB_hydrolase_1"/>
</dbReference>
<name>A0ABP0WNQ8_9BRYO</name>
<keyword evidence="4" id="KW-1185">Reference proteome</keyword>
<organism evidence="3 4">
    <name type="scientific">Sphagnum jensenii</name>
    <dbReference type="NCBI Taxonomy" id="128206"/>
    <lineage>
        <taxon>Eukaryota</taxon>
        <taxon>Viridiplantae</taxon>
        <taxon>Streptophyta</taxon>
        <taxon>Embryophyta</taxon>
        <taxon>Bryophyta</taxon>
        <taxon>Sphagnophytina</taxon>
        <taxon>Sphagnopsida</taxon>
        <taxon>Sphagnales</taxon>
        <taxon>Sphagnaceae</taxon>
        <taxon>Sphagnum</taxon>
    </lineage>
</organism>
<protein>
    <recommendedName>
        <fullName evidence="2">AB hydrolase-1 domain-containing protein</fullName>
    </recommendedName>
</protein>
<dbReference type="PANTHER" id="PTHR10992:SF872">
    <property type="entry name" value="METHYLESTERASE 11, CHLOROPLASTIC-RELATED"/>
    <property type="match status" value="1"/>
</dbReference>
<evidence type="ECO:0000256" key="1">
    <source>
        <dbReference type="SAM" id="MobiDB-lite"/>
    </source>
</evidence>
<evidence type="ECO:0000313" key="3">
    <source>
        <dbReference type="EMBL" id="CAK9268506.1"/>
    </source>
</evidence>
<evidence type="ECO:0000313" key="4">
    <source>
        <dbReference type="Proteomes" id="UP001497444"/>
    </source>
</evidence>
<dbReference type="InterPro" id="IPR029058">
    <property type="entry name" value="AB_hydrolase_fold"/>
</dbReference>
<feature type="compositionally biased region" description="Low complexity" evidence="1">
    <location>
        <begin position="81"/>
        <end position="112"/>
    </location>
</feature>
<evidence type="ECO:0000259" key="2">
    <source>
        <dbReference type="Pfam" id="PF12697"/>
    </source>
</evidence>
<dbReference type="Proteomes" id="UP001497444">
    <property type="component" value="Chromosome 2"/>
</dbReference>
<dbReference type="InterPro" id="IPR045889">
    <property type="entry name" value="MES/HNL"/>
</dbReference>